<organism evidence="2 3">
    <name type="scientific">Decorospora gaudefroyi</name>
    <dbReference type="NCBI Taxonomy" id="184978"/>
    <lineage>
        <taxon>Eukaryota</taxon>
        <taxon>Fungi</taxon>
        <taxon>Dikarya</taxon>
        <taxon>Ascomycota</taxon>
        <taxon>Pezizomycotina</taxon>
        <taxon>Dothideomycetes</taxon>
        <taxon>Pleosporomycetidae</taxon>
        <taxon>Pleosporales</taxon>
        <taxon>Pleosporineae</taxon>
        <taxon>Pleosporaceae</taxon>
        <taxon>Decorospora</taxon>
    </lineage>
</organism>
<evidence type="ECO:0000313" key="2">
    <source>
        <dbReference type="EMBL" id="KAF1836611.1"/>
    </source>
</evidence>
<dbReference type="PANTHER" id="PTHR28029">
    <property type="entry name" value="PROTEIN ILM1"/>
    <property type="match status" value="1"/>
</dbReference>
<keyword evidence="1" id="KW-0472">Membrane</keyword>
<dbReference type="OrthoDB" id="5299849at2759"/>
<keyword evidence="1" id="KW-1133">Transmembrane helix</keyword>
<evidence type="ECO:0000256" key="1">
    <source>
        <dbReference type="SAM" id="Phobius"/>
    </source>
</evidence>
<feature type="transmembrane region" description="Helical" evidence="1">
    <location>
        <begin position="135"/>
        <end position="154"/>
    </location>
</feature>
<dbReference type="Proteomes" id="UP000800040">
    <property type="component" value="Unassembled WGS sequence"/>
</dbReference>
<dbReference type="EMBL" id="ML975271">
    <property type="protein sequence ID" value="KAF1836611.1"/>
    <property type="molecule type" value="Genomic_DNA"/>
</dbReference>
<gene>
    <name evidence="2" type="ORF">BDW02DRAFT_493367</name>
</gene>
<dbReference type="InterPro" id="IPR018815">
    <property type="entry name" value="Incr_loss_mito_DNA_1"/>
</dbReference>
<reference evidence="2" key="1">
    <citation type="submission" date="2020-01" db="EMBL/GenBank/DDBJ databases">
        <authorList>
            <consortium name="DOE Joint Genome Institute"/>
            <person name="Haridas S."/>
            <person name="Albert R."/>
            <person name="Binder M."/>
            <person name="Bloem J."/>
            <person name="Labutti K."/>
            <person name="Salamov A."/>
            <person name="Andreopoulos B."/>
            <person name="Baker S.E."/>
            <person name="Barry K."/>
            <person name="Bills G."/>
            <person name="Bluhm B.H."/>
            <person name="Cannon C."/>
            <person name="Castanera R."/>
            <person name="Culley D.E."/>
            <person name="Daum C."/>
            <person name="Ezra D."/>
            <person name="Gonzalez J.B."/>
            <person name="Henrissat B."/>
            <person name="Kuo A."/>
            <person name="Liang C."/>
            <person name="Lipzen A."/>
            <person name="Lutzoni F."/>
            <person name="Magnuson J."/>
            <person name="Mondo S."/>
            <person name="Nolan M."/>
            <person name="Ohm R."/>
            <person name="Pangilinan J."/>
            <person name="Park H.-J."/>
            <person name="Ramirez L."/>
            <person name="Alfaro M."/>
            <person name="Sun H."/>
            <person name="Tritt A."/>
            <person name="Yoshinaga Y."/>
            <person name="Zwiers L.-H."/>
            <person name="Turgeon B.G."/>
            <person name="Goodwin S.B."/>
            <person name="Spatafora J.W."/>
            <person name="Crous P.W."/>
            <person name="Grigoriev I.V."/>
        </authorList>
    </citation>
    <scope>NUCLEOTIDE SEQUENCE</scope>
    <source>
        <strain evidence="2">P77</strain>
    </source>
</reference>
<name>A0A6A5KLX8_9PLEO</name>
<dbReference type="Pfam" id="PF10311">
    <property type="entry name" value="Ilm1"/>
    <property type="match status" value="1"/>
</dbReference>
<accession>A0A6A5KLX8</accession>
<feature type="transmembrane region" description="Helical" evidence="1">
    <location>
        <begin position="57"/>
        <end position="76"/>
    </location>
</feature>
<sequence length="176" mass="19456">MAILSANNMIRSISLFHLTLAVILVRNPSLLSNQSIVLLLGESMQLPTPRDFAKPSAATAFLAILFALIGLSDLAALSLPEAISDEFWGLQAPVRLLFLFCLTAYAYVAKEGGMLAPRGSVDYRMSAGAGLNNSLVFTWGFMEVAAWFWVYSALREERVAKANKEVERKKREEDRL</sequence>
<dbReference type="PANTHER" id="PTHR28029:SF1">
    <property type="entry name" value="PROTEIN ILM1"/>
    <property type="match status" value="1"/>
</dbReference>
<keyword evidence="1" id="KW-0812">Transmembrane</keyword>
<keyword evidence="3" id="KW-1185">Reference proteome</keyword>
<protein>
    <recommendedName>
        <fullName evidence="4">Increased loss of mitochondrial DNA protein 1</fullName>
    </recommendedName>
</protein>
<dbReference type="AlphaFoldDB" id="A0A6A5KLX8"/>
<proteinExistence type="predicted"/>
<evidence type="ECO:0000313" key="3">
    <source>
        <dbReference type="Proteomes" id="UP000800040"/>
    </source>
</evidence>
<feature type="transmembrane region" description="Helical" evidence="1">
    <location>
        <begin position="88"/>
        <end position="108"/>
    </location>
</feature>
<evidence type="ECO:0008006" key="4">
    <source>
        <dbReference type="Google" id="ProtNLM"/>
    </source>
</evidence>